<dbReference type="SMART" id="SM00154">
    <property type="entry name" value="ZnF_AN1"/>
    <property type="match status" value="1"/>
</dbReference>
<accession>A0ABN7RNQ5</accession>
<keyword evidence="9" id="KW-1185">Reference proteome</keyword>
<gene>
    <name evidence="8" type="ORF">OKIOD_LOCUS508</name>
</gene>
<dbReference type="SUPFAM" id="SSF118310">
    <property type="entry name" value="AN1-like Zinc finger"/>
    <property type="match status" value="1"/>
</dbReference>
<evidence type="ECO:0000256" key="2">
    <source>
        <dbReference type="ARBA" id="ARBA00022771"/>
    </source>
</evidence>
<evidence type="ECO:0000256" key="5">
    <source>
        <dbReference type="SAM" id="MobiDB-lite"/>
    </source>
</evidence>
<feature type="domain" description="A20-type" evidence="6">
    <location>
        <begin position="7"/>
        <end position="41"/>
    </location>
</feature>
<evidence type="ECO:0000259" key="7">
    <source>
        <dbReference type="PROSITE" id="PS51039"/>
    </source>
</evidence>
<dbReference type="SUPFAM" id="SSF57716">
    <property type="entry name" value="Glucocorticoid receptor-like (DNA-binding domain)"/>
    <property type="match status" value="1"/>
</dbReference>
<dbReference type="InterPro" id="IPR035896">
    <property type="entry name" value="AN1-like_Znf"/>
</dbReference>
<dbReference type="PANTHER" id="PTHR10634:SF149">
    <property type="entry name" value="AN1-TYPE DOMAIN-CONTAINING PROTEIN-RELATED"/>
    <property type="match status" value="1"/>
</dbReference>
<evidence type="ECO:0000259" key="6">
    <source>
        <dbReference type="PROSITE" id="PS51036"/>
    </source>
</evidence>
<feature type="compositionally biased region" description="Low complexity" evidence="5">
    <location>
        <begin position="111"/>
        <end position="126"/>
    </location>
</feature>
<evidence type="ECO:0000313" key="9">
    <source>
        <dbReference type="Proteomes" id="UP001158576"/>
    </source>
</evidence>
<dbReference type="EMBL" id="OU015568">
    <property type="protein sequence ID" value="CAG5078285.1"/>
    <property type="molecule type" value="Genomic_DNA"/>
</dbReference>
<dbReference type="Gene3D" id="1.20.5.4770">
    <property type="match status" value="1"/>
</dbReference>
<dbReference type="PANTHER" id="PTHR10634">
    <property type="entry name" value="AN1-TYPE ZINC FINGER PROTEIN"/>
    <property type="match status" value="1"/>
</dbReference>
<dbReference type="SMART" id="SM00259">
    <property type="entry name" value="ZnF_A20"/>
    <property type="match status" value="1"/>
</dbReference>
<dbReference type="Pfam" id="PF01754">
    <property type="entry name" value="zf-A20"/>
    <property type="match status" value="1"/>
</dbReference>
<dbReference type="Pfam" id="PF01428">
    <property type="entry name" value="zf-AN1"/>
    <property type="match status" value="1"/>
</dbReference>
<organism evidence="8 9">
    <name type="scientific">Oikopleura dioica</name>
    <name type="common">Tunicate</name>
    <dbReference type="NCBI Taxonomy" id="34765"/>
    <lineage>
        <taxon>Eukaryota</taxon>
        <taxon>Metazoa</taxon>
        <taxon>Chordata</taxon>
        <taxon>Tunicata</taxon>
        <taxon>Appendicularia</taxon>
        <taxon>Copelata</taxon>
        <taxon>Oikopleuridae</taxon>
        <taxon>Oikopleura</taxon>
    </lineage>
</organism>
<sequence length="201" mass="21621">MENQQKEDIQELCKAGCGFFGAKHQQGYCSVCFKEKQSRDTNSAPAPASTVVPSEEKKPEMPSPSSTRLPSTDSESQKKVTDSMADMNVNPSTSLPIPSASPVKVEDEASTPESSSAEPKSPSVVAEDSPAAPPAKKAKKRCGVCKKKLGLTGFECRCGLLFCGVHRYSDKHDCSFDYKENGRAELAKANQACVAEKINKL</sequence>
<keyword evidence="2 4" id="KW-0863">Zinc-finger</keyword>
<dbReference type="Gene3D" id="4.10.1110.10">
    <property type="entry name" value="AN1-like Zinc finger"/>
    <property type="match status" value="1"/>
</dbReference>
<evidence type="ECO:0000256" key="3">
    <source>
        <dbReference type="ARBA" id="ARBA00022833"/>
    </source>
</evidence>
<feature type="region of interest" description="Disordered" evidence="5">
    <location>
        <begin position="35"/>
        <end position="137"/>
    </location>
</feature>
<keyword evidence="1" id="KW-0479">Metal-binding</keyword>
<proteinExistence type="predicted"/>
<dbReference type="InterPro" id="IPR000058">
    <property type="entry name" value="Znf_AN1"/>
</dbReference>
<dbReference type="InterPro" id="IPR002653">
    <property type="entry name" value="Znf_A20"/>
</dbReference>
<evidence type="ECO:0000313" key="8">
    <source>
        <dbReference type="EMBL" id="CAG5078285.1"/>
    </source>
</evidence>
<protein>
    <submittedName>
        <fullName evidence="8">Oidioi.mRNA.OKI2018_I69.PAR.g8950.t2.cds</fullName>
    </submittedName>
</protein>
<dbReference type="PROSITE" id="PS51039">
    <property type="entry name" value="ZF_AN1"/>
    <property type="match status" value="1"/>
</dbReference>
<evidence type="ECO:0000256" key="1">
    <source>
        <dbReference type="ARBA" id="ARBA00022723"/>
    </source>
</evidence>
<dbReference type="InterPro" id="IPR050652">
    <property type="entry name" value="AN1_A20_ZnFinger"/>
</dbReference>
<reference evidence="8 9" key="1">
    <citation type="submission" date="2021-04" db="EMBL/GenBank/DDBJ databases">
        <authorList>
            <person name="Bliznina A."/>
        </authorList>
    </citation>
    <scope>NUCLEOTIDE SEQUENCE [LARGE SCALE GENOMIC DNA]</scope>
</reference>
<keyword evidence="3" id="KW-0862">Zinc</keyword>
<dbReference type="PROSITE" id="PS51036">
    <property type="entry name" value="ZF_A20"/>
    <property type="match status" value="1"/>
</dbReference>
<dbReference type="Proteomes" id="UP001158576">
    <property type="component" value="Chromosome PAR"/>
</dbReference>
<evidence type="ECO:0000256" key="4">
    <source>
        <dbReference type="PROSITE-ProRule" id="PRU00449"/>
    </source>
</evidence>
<name>A0ABN7RNQ5_OIKDI</name>
<feature type="domain" description="AN1-type" evidence="7">
    <location>
        <begin position="136"/>
        <end position="182"/>
    </location>
</feature>